<protein>
    <recommendedName>
        <fullName evidence="19">Harmonin</fullName>
    </recommendedName>
</protein>
<dbReference type="FunFam" id="3.40.50.11260:FF:000001">
    <property type="entry name" value="Heat shock protein 90 alpha"/>
    <property type="match status" value="1"/>
</dbReference>
<dbReference type="Proteomes" id="UP000710432">
    <property type="component" value="Unassembled WGS sequence"/>
</dbReference>
<keyword evidence="11" id="KW-0067">ATP-binding</keyword>
<evidence type="ECO:0000313" key="23">
    <source>
        <dbReference type="EMBL" id="KAH0503623.1"/>
    </source>
</evidence>
<comment type="similarity">
    <text evidence="4">Belongs to the heat shock protein 90 family.</text>
</comment>
<feature type="domain" description="PDZ" evidence="22">
    <location>
        <begin position="380"/>
        <end position="450"/>
    </location>
</feature>
<dbReference type="Gene3D" id="2.30.42.10">
    <property type="match status" value="3"/>
</dbReference>
<dbReference type="Pfam" id="PF00595">
    <property type="entry name" value="PDZ"/>
    <property type="match status" value="3"/>
</dbReference>
<dbReference type="GO" id="GO:0060122">
    <property type="term" value="P:inner ear receptor cell stereocilium organization"/>
    <property type="evidence" value="ECO:0007669"/>
    <property type="project" value="TreeGrafter"/>
</dbReference>
<feature type="domain" description="PDZ" evidence="22">
    <location>
        <begin position="256"/>
        <end position="324"/>
    </location>
</feature>
<keyword evidence="13 20" id="KW-0175">Coiled coil</keyword>
<keyword evidence="9" id="KW-0547">Nucleotide-binding</keyword>
<dbReference type="InterPro" id="IPR001404">
    <property type="entry name" value="Hsp90_fam"/>
</dbReference>
<evidence type="ECO:0000256" key="17">
    <source>
        <dbReference type="ARBA" id="ARBA00056915"/>
    </source>
</evidence>
<dbReference type="SUPFAM" id="SSF50156">
    <property type="entry name" value="PDZ domain-like"/>
    <property type="match status" value="3"/>
</dbReference>
<dbReference type="CDD" id="cd06737">
    <property type="entry name" value="PDZ1_harmonin"/>
    <property type="match status" value="1"/>
</dbReference>
<dbReference type="Gene3D" id="1.20.1160.20">
    <property type="match status" value="1"/>
</dbReference>
<dbReference type="CDD" id="cd06739">
    <property type="entry name" value="PDZ3_harmonin"/>
    <property type="match status" value="1"/>
</dbReference>
<keyword evidence="15" id="KW-0206">Cytoskeleton</keyword>
<keyword evidence="16" id="KW-0966">Cell projection</keyword>
<name>A0A8J6G4Q1_MICOH</name>
<dbReference type="GO" id="GO:0001917">
    <property type="term" value="C:photoreceptor inner segment"/>
    <property type="evidence" value="ECO:0007669"/>
    <property type="project" value="TreeGrafter"/>
</dbReference>
<evidence type="ECO:0000256" key="9">
    <source>
        <dbReference type="ARBA" id="ARBA00022741"/>
    </source>
</evidence>
<sequence length="1057" mass="118084">MKENQKHIYFITGETKDQVANSPFVECLQKQGLEVIYMIEPIGEYCVQQLKEFEDKTLVSVTKEGLELPEGPPHPSVWRSTQAPQTGTLKSELSCGATGSGSAMDRKVAREFRHKVRAERCPYRALGTVKWGRVGARPPHPSVWRSTQAPQTGTLKSELSCGATGSGSAMDRKVAREFRHKVDFLIENDAEKDYLYDVLRMYHQTMDVTVLVGDLKLVINEPNRLPLFDAIRPLIPLKHQVEYDQLTPRRSRKLKEVRLDRLHPEGLGLSVRGGLEFGCGLFISHLIKGGQADSVGLQVGDEIVRINGYSISSCTHEEVINLIRTKKTVSIKVRHIGLIPVKSSPEEPLKWQYVDQFVSESGGVRGGSGSPSNRTTKEKKVFISLVGSRGLGCSISSGPIQKPGIFISHVKPGSLSAEVGLETGDQIVEVNGIDFSNMDHKEAVNVLKSSRSLTISVVAGAGRELFMTDRERLEEARQRELQRQELLMQKRLAMESNKILQEQQEMERQRRKELAQKAAEENERYRKEMEEIVEEEEKFKKQWEEDWGSKEQLILPKTITAEVHPAPLRKPKSFGWFYRYDGKFPTIRKKEKEKKKAKYDSLQDLRKNKKELEFEQKLYKEKEEMLEKEKQLKINRLAQEVSETEREDLEESEKTQYWVERLCQTRLQQISSSENEIAEMTTGPPPPPPSVSPLAPPLRRFAGGLHLHTTDLDDIPLDMFYYPPKTPSALPVMPHPPTISPPSKVPAPPVLPSSGHVSASSSPWVQRTPPPIPIPPPPSIPTQDLTPTRPLPSALEEALGNHPFRTGDPGHPVDDWEANTHGGKPTSSPIPERSFPHTPKTFCPSPQPPRGPGVSTISKPVMVHQEPNFIYRPAVKSEVLDFRKYEEGFDPYSMFSPEQIAGKDVRLLRIKKEGSLDLALEGGVDSPVGKVVVSAVYEGGAAERHGGVVKGDEIMAINGKIVTDYTLAEAEAALQKAWNQGGDWIDLVVAVCPPKEYDDELSSLPSSAAESPQLVPEQLEAHEAVCRHGFFLRLEPTVTRQAAAGLCLPMLHAMCCP</sequence>
<feature type="coiled-coil region" evidence="20">
    <location>
        <begin position="470"/>
        <end position="546"/>
    </location>
</feature>
<dbReference type="FunFam" id="2.30.42.10:FF:000071">
    <property type="entry name" value="harmonin isoform X1"/>
    <property type="match status" value="1"/>
</dbReference>
<dbReference type="GO" id="GO:0005886">
    <property type="term" value="C:plasma membrane"/>
    <property type="evidence" value="ECO:0007669"/>
    <property type="project" value="TreeGrafter"/>
</dbReference>
<dbReference type="GO" id="GO:0005902">
    <property type="term" value="C:microvillus"/>
    <property type="evidence" value="ECO:0007669"/>
    <property type="project" value="UniProtKB-SubCell"/>
</dbReference>
<dbReference type="InterPro" id="IPR036034">
    <property type="entry name" value="PDZ_sf"/>
</dbReference>
<evidence type="ECO:0000256" key="13">
    <source>
        <dbReference type="ARBA" id="ARBA00023054"/>
    </source>
</evidence>
<reference evidence="23" key="1">
    <citation type="submission" date="2020-03" db="EMBL/GenBank/DDBJ databases">
        <title>Studies in the Genomics of Life Span.</title>
        <authorList>
            <person name="Glass D."/>
        </authorList>
    </citation>
    <scope>NUCLEOTIDE SEQUENCE</scope>
    <source>
        <strain evidence="23">LTLLF</strain>
        <tissue evidence="23">Muscle</tissue>
    </source>
</reference>
<evidence type="ECO:0000256" key="11">
    <source>
        <dbReference type="ARBA" id="ARBA00022840"/>
    </source>
</evidence>
<accession>A0A8J6G4Q1</accession>
<dbReference type="PANTHER" id="PTHR23116:SF36">
    <property type="entry name" value="HARMONIN"/>
    <property type="match status" value="1"/>
</dbReference>
<gene>
    <name evidence="23" type="ORF">LTLLF_187095</name>
</gene>
<dbReference type="GO" id="GO:0032426">
    <property type="term" value="C:stereocilium tip"/>
    <property type="evidence" value="ECO:0007669"/>
    <property type="project" value="TreeGrafter"/>
</dbReference>
<dbReference type="GO" id="GO:0005829">
    <property type="term" value="C:cytosol"/>
    <property type="evidence" value="ECO:0007669"/>
    <property type="project" value="UniProtKB-SubCell"/>
</dbReference>
<dbReference type="GO" id="GO:1904970">
    <property type="term" value="P:brush border assembly"/>
    <property type="evidence" value="ECO:0007669"/>
    <property type="project" value="UniProtKB-ARBA"/>
</dbReference>
<comment type="subcellular location">
    <subcellularLocation>
        <location evidence="1">Cell projection</location>
        <location evidence="1">Microvillus</location>
    </subcellularLocation>
    <subcellularLocation>
        <location evidence="2">Cytoplasm</location>
        <location evidence="2">Cytoskeleton</location>
    </subcellularLocation>
    <subcellularLocation>
        <location evidence="3">Cytoplasm</location>
        <location evidence="3">Cytosol</location>
    </subcellularLocation>
</comment>
<feature type="compositionally biased region" description="Low complexity" evidence="21">
    <location>
        <begin position="752"/>
        <end position="762"/>
    </location>
</feature>
<dbReference type="GO" id="GO:0016887">
    <property type="term" value="F:ATP hydrolysis activity"/>
    <property type="evidence" value="ECO:0007669"/>
    <property type="project" value="InterPro"/>
</dbReference>
<dbReference type="Gene3D" id="3.40.50.11260">
    <property type="match status" value="1"/>
</dbReference>
<comment type="caution">
    <text evidence="23">The sequence shown here is derived from an EMBL/GenBank/DDBJ whole genome shotgun (WGS) entry which is preliminary data.</text>
</comment>
<dbReference type="InterPro" id="IPR020568">
    <property type="entry name" value="Ribosomal_Su5_D2-typ_SF"/>
</dbReference>
<dbReference type="GO" id="GO:0002093">
    <property type="term" value="P:auditory receptor cell morphogenesis"/>
    <property type="evidence" value="ECO:0007669"/>
    <property type="project" value="TreeGrafter"/>
</dbReference>
<dbReference type="AlphaFoldDB" id="A0A8J6G4Q1"/>
<evidence type="ECO:0000256" key="2">
    <source>
        <dbReference type="ARBA" id="ARBA00004245"/>
    </source>
</evidence>
<comment type="function">
    <text evidence="17">Anchoring/scaffolding protein that is a part of the functional network formed by USH1C, USH1G, CDH23 and MYO7A that mediates mechanotransduction in cochlear hair cells. Required for normal development and maintenance of cochlear hair cell bundles. As part of the intermicrovillar adhesion complex/IMAC plays a role in brush border differentiation, controlling microvilli organization and length. Probably plays a central regulatory role in the assembly of the complex, recruiting CDHR2, CDHR5 and MYO7B to the microvilli tips.</text>
</comment>
<feature type="compositionally biased region" description="Pro residues" evidence="21">
    <location>
        <begin position="733"/>
        <end position="751"/>
    </location>
</feature>
<dbReference type="GO" id="GO:0005856">
    <property type="term" value="C:cytoskeleton"/>
    <property type="evidence" value="ECO:0007669"/>
    <property type="project" value="UniProtKB-SubCell"/>
</dbReference>
<dbReference type="GO" id="GO:0002142">
    <property type="term" value="C:stereocilia ankle link complex"/>
    <property type="evidence" value="ECO:0007669"/>
    <property type="project" value="TreeGrafter"/>
</dbReference>
<evidence type="ECO:0000256" key="4">
    <source>
        <dbReference type="ARBA" id="ARBA00008239"/>
    </source>
</evidence>
<dbReference type="GO" id="GO:0140662">
    <property type="term" value="F:ATP-dependent protein folding chaperone"/>
    <property type="evidence" value="ECO:0007669"/>
    <property type="project" value="InterPro"/>
</dbReference>
<comment type="subunit">
    <text evidence="18">Part of the IMAC/intermicrovillar adhesion complex/intermicrovillar tip-link complex composed of ANKS4B, MYO7B, USH1C, CDHR2 and CDHR5. Part of a complex composed of USH1C, USH1G and MYO7A. Interacts with F-actin. Interacts with USH2A. Interacts with SLC4A7. Interacts (via PDZ1 domain) with the C-terminus of USHBP1. Interacts (via N-terminus and PDZ 2 domain) with CDH23. Interacts with USH1G. Interacts with MYO7B. Interacts with CDHR2 and CDHR5; may mediate their interaction with MYO7B at the microvilli tip. Interacts (via PDZ 1 domain) with ANKS4B. Interacts (via PDZ 1 domain) with DOCK4.</text>
</comment>
<dbReference type="InterPro" id="IPR030237">
    <property type="entry name" value="Harmonin_N"/>
</dbReference>
<feature type="compositionally biased region" description="Polar residues" evidence="21">
    <location>
        <begin position="144"/>
        <end position="157"/>
    </location>
</feature>
<feature type="region of interest" description="Disordered" evidence="21">
    <location>
        <begin position="137"/>
        <end position="166"/>
    </location>
</feature>
<evidence type="ECO:0000256" key="6">
    <source>
        <dbReference type="ARBA" id="ARBA00022553"/>
    </source>
</evidence>
<dbReference type="SUPFAM" id="SSF54211">
    <property type="entry name" value="Ribosomal protein S5 domain 2-like"/>
    <property type="match status" value="1"/>
</dbReference>
<feature type="region of interest" description="Disordered" evidence="21">
    <location>
        <begin position="732"/>
        <end position="838"/>
    </location>
</feature>
<evidence type="ECO:0000256" key="10">
    <source>
        <dbReference type="ARBA" id="ARBA00022782"/>
    </source>
</evidence>
<dbReference type="GO" id="GO:1904106">
    <property type="term" value="P:protein localization to microvillus"/>
    <property type="evidence" value="ECO:0007669"/>
    <property type="project" value="UniProtKB-ARBA"/>
</dbReference>
<evidence type="ECO:0000256" key="7">
    <source>
        <dbReference type="ARBA" id="ARBA00022737"/>
    </source>
</evidence>
<dbReference type="GO" id="GO:0005929">
    <property type="term" value="C:cilium"/>
    <property type="evidence" value="ECO:0007669"/>
    <property type="project" value="TreeGrafter"/>
</dbReference>
<keyword evidence="8" id="KW-1009">Hearing</keyword>
<dbReference type="PROSITE" id="PS50106">
    <property type="entry name" value="PDZ"/>
    <property type="match status" value="3"/>
</dbReference>
<dbReference type="GO" id="GO:0005524">
    <property type="term" value="F:ATP binding"/>
    <property type="evidence" value="ECO:0007669"/>
    <property type="project" value="UniProtKB-KW"/>
</dbReference>
<evidence type="ECO:0000256" key="1">
    <source>
        <dbReference type="ARBA" id="ARBA00004105"/>
    </source>
</evidence>
<evidence type="ECO:0000256" key="19">
    <source>
        <dbReference type="ARBA" id="ARBA00073777"/>
    </source>
</evidence>
<dbReference type="FunFam" id="2.30.42.10:FF:000062">
    <property type="entry name" value="harmonin isoform X1"/>
    <property type="match status" value="1"/>
</dbReference>
<keyword evidence="6" id="KW-0597">Phosphoprotein</keyword>
<dbReference type="InterPro" id="IPR001478">
    <property type="entry name" value="PDZ"/>
</dbReference>
<evidence type="ECO:0000256" key="3">
    <source>
        <dbReference type="ARBA" id="ARBA00004514"/>
    </source>
</evidence>
<dbReference type="Pfam" id="PF00183">
    <property type="entry name" value="HSP90"/>
    <property type="match status" value="1"/>
</dbReference>
<evidence type="ECO:0000256" key="18">
    <source>
        <dbReference type="ARBA" id="ARBA00064828"/>
    </source>
</evidence>
<evidence type="ECO:0000256" key="16">
    <source>
        <dbReference type="ARBA" id="ARBA00023273"/>
    </source>
</evidence>
<dbReference type="SMART" id="SM00228">
    <property type="entry name" value="PDZ"/>
    <property type="match status" value="3"/>
</dbReference>
<dbReference type="Pfam" id="PF21219">
    <property type="entry name" value="USH1C_N"/>
    <property type="match status" value="1"/>
</dbReference>
<dbReference type="GO" id="GO:0007605">
    <property type="term" value="P:sensory perception of sound"/>
    <property type="evidence" value="ECO:0007669"/>
    <property type="project" value="UniProtKB-KW"/>
</dbReference>
<keyword evidence="5" id="KW-0963">Cytoplasm</keyword>
<organism evidence="23 24">
    <name type="scientific">Microtus ochrogaster</name>
    <name type="common">Prairie vole</name>
    <dbReference type="NCBI Taxonomy" id="79684"/>
    <lineage>
        <taxon>Eukaryota</taxon>
        <taxon>Metazoa</taxon>
        <taxon>Chordata</taxon>
        <taxon>Craniata</taxon>
        <taxon>Vertebrata</taxon>
        <taxon>Euteleostomi</taxon>
        <taxon>Mammalia</taxon>
        <taxon>Eutheria</taxon>
        <taxon>Euarchontoglires</taxon>
        <taxon>Glires</taxon>
        <taxon>Rodentia</taxon>
        <taxon>Myomorpha</taxon>
        <taxon>Muroidea</taxon>
        <taxon>Cricetidae</taxon>
        <taxon>Arvicolinae</taxon>
        <taxon>Microtus</taxon>
    </lineage>
</organism>
<dbReference type="CDD" id="cd07353">
    <property type="entry name" value="harmonin_N"/>
    <property type="match status" value="1"/>
</dbReference>
<keyword evidence="7" id="KW-0677">Repeat</keyword>
<feature type="compositionally biased region" description="Pro residues" evidence="21">
    <location>
        <begin position="768"/>
        <end position="780"/>
    </location>
</feature>
<dbReference type="FunFam" id="2.30.42.10:FF:000104">
    <property type="entry name" value="harmonin isoform X2"/>
    <property type="match status" value="1"/>
</dbReference>
<dbReference type="GO" id="GO:0005903">
    <property type="term" value="C:brush border"/>
    <property type="evidence" value="ECO:0007669"/>
    <property type="project" value="UniProtKB-ARBA"/>
</dbReference>
<dbReference type="InterPro" id="IPR051844">
    <property type="entry name" value="USH2_Complex_Protein"/>
</dbReference>
<dbReference type="GO" id="GO:0050885">
    <property type="term" value="P:neuromuscular process controlling balance"/>
    <property type="evidence" value="ECO:0007669"/>
    <property type="project" value="UniProtKB-ARBA"/>
</dbReference>
<keyword evidence="14" id="KW-0143">Chaperone</keyword>
<evidence type="ECO:0000256" key="20">
    <source>
        <dbReference type="SAM" id="Coils"/>
    </source>
</evidence>
<dbReference type="EMBL" id="JAATJU010025479">
    <property type="protein sequence ID" value="KAH0503623.1"/>
    <property type="molecule type" value="Genomic_DNA"/>
</dbReference>
<evidence type="ECO:0000256" key="5">
    <source>
        <dbReference type="ARBA" id="ARBA00022490"/>
    </source>
</evidence>
<dbReference type="GO" id="GO:0051082">
    <property type="term" value="F:unfolded protein binding"/>
    <property type="evidence" value="ECO:0007669"/>
    <property type="project" value="InterPro"/>
</dbReference>
<evidence type="ECO:0000259" key="22">
    <source>
        <dbReference type="PROSITE" id="PS50106"/>
    </source>
</evidence>
<dbReference type="GO" id="GO:0046549">
    <property type="term" value="P:retinal cone cell development"/>
    <property type="evidence" value="ECO:0007669"/>
    <property type="project" value="TreeGrafter"/>
</dbReference>
<feature type="domain" description="PDZ" evidence="22">
    <location>
        <begin position="904"/>
        <end position="977"/>
    </location>
</feature>
<evidence type="ECO:0000313" key="24">
    <source>
        <dbReference type="Proteomes" id="UP000710432"/>
    </source>
</evidence>
<dbReference type="CDD" id="cd06738">
    <property type="entry name" value="PDZ2_harmonin"/>
    <property type="match status" value="1"/>
</dbReference>
<feature type="coiled-coil region" evidence="20">
    <location>
        <begin position="588"/>
        <end position="647"/>
    </location>
</feature>
<evidence type="ECO:0000256" key="15">
    <source>
        <dbReference type="ARBA" id="ARBA00023212"/>
    </source>
</evidence>
<keyword evidence="12" id="KW-0346">Stress response</keyword>
<evidence type="ECO:0000256" key="12">
    <source>
        <dbReference type="ARBA" id="ARBA00023016"/>
    </source>
</evidence>
<dbReference type="PANTHER" id="PTHR23116">
    <property type="entry name" value="PDZ DOMAIN CONTAINING WHIRLIN AND HARMONIN-RELATED"/>
    <property type="match status" value="1"/>
</dbReference>
<dbReference type="FunFam" id="1.20.1160.20:FF:000001">
    <property type="entry name" value="harmonin isoform X1"/>
    <property type="match status" value="1"/>
</dbReference>
<evidence type="ECO:0000256" key="8">
    <source>
        <dbReference type="ARBA" id="ARBA00022740"/>
    </source>
</evidence>
<keyword evidence="10" id="KW-0221">Differentiation</keyword>
<evidence type="ECO:0000256" key="14">
    <source>
        <dbReference type="ARBA" id="ARBA00023186"/>
    </source>
</evidence>
<proteinExistence type="inferred from homology"/>
<evidence type="ECO:0000256" key="21">
    <source>
        <dbReference type="SAM" id="MobiDB-lite"/>
    </source>
</evidence>